<dbReference type="Pfam" id="PF01029">
    <property type="entry name" value="NusB"/>
    <property type="match status" value="1"/>
</dbReference>
<dbReference type="Gene3D" id="1.10.940.10">
    <property type="entry name" value="NusB-like"/>
    <property type="match status" value="1"/>
</dbReference>
<reference evidence="7" key="1">
    <citation type="submission" date="2020-10" db="EMBL/GenBank/DDBJ databases">
        <authorList>
            <person name="Gilroy R."/>
        </authorList>
    </citation>
    <scope>NUCLEOTIDE SEQUENCE</scope>
    <source>
        <strain evidence="7">17073</strain>
    </source>
</reference>
<keyword evidence="2" id="KW-0889">Transcription antitermination</keyword>
<organism evidence="7 8">
    <name type="scientific">Candidatus Limisoma intestinavium</name>
    <dbReference type="NCBI Taxonomy" id="2840856"/>
    <lineage>
        <taxon>Bacteria</taxon>
        <taxon>Pseudomonadati</taxon>
        <taxon>Bacteroidota</taxon>
        <taxon>Bacteroidia</taxon>
        <taxon>Bacteroidales</taxon>
        <taxon>Candidatus Limisoma</taxon>
    </lineage>
</organism>
<evidence type="ECO:0000313" key="7">
    <source>
        <dbReference type="EMBL" id="HIU39451.1"/>
    </source>
</evidence>
<sequence length="106" mass="12202">DEEDSRYSERLFRNAAEHESEYMALIDKFVVKDSWDTERLAFMDVVILLTAIAEVENEPSVPTKVTLNEYIEISKYYSTTKSGAFVNGILNSIINYLKKEGLLNKE</sequence>
<evidence type="ECO:0000313" key="8">
    <source>
        <dbReference type="Proteomes" id="UP000824076"/>
    </source>
</evidence>
<dbReference type="GO" id="GO:0031564">
    <property type="term" value="P:transcription antitermination"/>
    <property type="evidence" value="ECO:0007669"/>
    <property type="project" value="UniProtKB-KW"/>
</dbReference>
<proteinExistence type="inferred from homology"/>
<keyword evidence="5" id="KW-0804">Transcription</keyword>
<feature type="domain" description="NusB/RsmB/TIM44" evidence="6">
    <location>
        <begin position="1"/>
        <end position="94"/>
    </location>
</feature>
<dbReference type="Proteomes" id="UP000824076">
    <property type="component" value="Unassembled WGS sequence"/>
</dbReference>
<evidence type="ECO:0000256" key="2">
    <source>
        <dbReference type="ARBA" id="ARBA00022814"/>
    </source>
</evidence>
<evidence type="ECO:0000256" key="5">
    <source>
        <dbReference type="ARBA" id="ARBA00023163"/>
    </source>
</evidence>
<comment type="caution">
    <text evidence="7">The sequence shown here is derived from an EMBL/GenBank/DDBJ whole genome shotgun (WGS) entry which is preliminary data.</text>
</comment>
<feature type="non-terminal residue" evidence="7">
    <location>
        <position position="1"/>
    </location>
</feature>
<dbReference type="AlphaFoldDB" id="A0A9D1IMR9"/>
<dbReference type="InterPro" id="IPR006027">
    <property type="entry name" value="NusB_RsmB_TIM44"/>
</dbReference>
<keyword evidence="3" id="KW-0694">RNA-binding</keyword>
<dbReference type="GO" id="GO:0005829">
    <property type="term" value="C:cytosol"/>
    <property type="evidence" value="ECO:0007669"/>
    <property type="project" value="TreeGrafter"/>
</dbReference>
<dbReference type="SUPFAM" id="SSF48013">
    <property type="entry name" value="NusB-like"/>
    <property type="match status" value="1"/>
</dbReference>
<dbReference type="GO" id="GO:0003723">
    <property type="term" value="F:RNA binding"/>
    <property type="evidence" value="ECO:0007669"/>
    <property type="project" value="UniProtKB-KW"/>
</dbReference>
<evidence type="ECO:0000259" key="6">
    <source>
        <dbReference type="Pfam" id="PF01029"/>
    </source>
</evidence>
<accession>A0A9D1IMR9</accession>
<dbReference type="PANTHER" id="PTHR11078:SF3">
    <property type="entry name" value="ANTITERMINATION NUSB DOMAIN-CONTAINING PROTEIN"/>
    <property type="match status" value="1"/>
</dbReference>
<name>A0A9D1IMR9_9BACT</name>
<evidence type="ECO:0000256" key="3">
    <source>
        <dbReference type="ARBA" id="ARBA00022884"/>
    </source>
</evidence>
<dbReference type="GO" id="GO:0006353">
    <property type="term" value="P:DNA-templated transcription termination"/>
    <property type="evidence" value="ECO:0007669"/>
    <property type="project" value="InterPro"/>
</dbReference>
<protein>
    <submittedName>
        <fullName evidence="7">Transcription antitermination protein NusB</fullName>
    </submittedName>
</protein>
<dbReference type="EMBL" id="DVMS01000204">
    <property type="protein sequence ID" value="HIU39451.1"/>
    <property type="molecule type" value="Genomic_DNA"/>
</dbReference>
<evidence type="ECO:0000256" key="1">
    <source>
        <dbReference type="ARBA" id="ARBA00005952"/>
    </source>
</evidence>
<keyword evidence="4" id="KW-0805">Transcription regulation</keyword>
<gene>
    <name evidence="7" type="ORF">IAD18_07285</name>
</gene>
<dbReference type="InterPro" id="IPR011605">
    <property type="entry name" value="NusB_fam"/>
</dbReference>
<reference evidence="7" key="2">
    <citation type="journal article" date="2021" name="PeerJ">
        <title>Extensive microbial diversity within the chicken gut microbiome revealed by metagenomics and culture.</title>
        <authorList>
            <person name="Gilroy R."/>
            <person name="Ravi A."/>
            <person name="Getino M."/>
            <person name="Pursley I."/>
            <person name="Horton D.L."/>
            <person name="Alikhan N.F."/>
            <person name="Baker D."/>
            <person name="Gharbi K."/>
            <person name="Hall N."/>
            <person name="Watson M."/>
            <person name="Adriaenssens E.M."/>
            <person name="Foster-Nyarko E."/>
            <person name="Jarju S."/>
            <person name="Secka A."/>
            <person name="Antonio M."/>
            <person name="Oren A."/>
            <person name="Chaudhuri R.R."/>
            <person name="La Ragione R."/>
            <person name="Hildebrand F."/>
            <person name="Pallen M.J."/>
        </authorList>
    </citation>
    <scope>NUCLEOTIDE SEQUENCE</scope>
    <source>
        <strain evidence="7">17073</strain>
    </source>
</reference>
<dbReference type="InterPro" id="IPR035926">
    <property type="entry name" value="NusB-like_sf"/>
</dbReference>
<evidence type="ECO:0000256" key="4">
    <source>
        <dbReference type="ARBA" id="ARBA00023015"/>
    </source>
</evidence>
<comment type="similarity">
    <text evidence="1">Belongs to the NusB family.</text>
</comment>
<dbReference type="PANTHER" id="PTHR11078">
    <property type="entry name" value="N UTILIZATION SUBSTANCE PROTEIN B-RELATED"/>
    <property type="match status" value="1"/>
</dbReference>